<organism evidence="3 6">
    <name type="scientific">Natronoglomus mannanivorans</name>
    <dbReference type="NCBI Taxonomy" id="2979990"/>
    <lineage>
        <taxon>Archaea</taxon>
        <taxon>Methanobacteriati</taxon>
        <taxon>Methanobacteriota</taxon>
        <taxon>Stenosarchaea group</taxon>
        <taxon>Halobacteria</taxon>
        <taxon>Halobacteriales</taxon>
        <taxon>Natrialbaceae</taxon>
        <taxon>Natronoglomus</taxon>
    </lineage>
</organism>
<protein>
    <submittedName>
        <fullName evidence="3">ABC transporter permease subunit</fullName>
    </submittedName>
</protein>
<evidence type="ECO:0000256" key="2">
    <source>
        <dbReference type="SAM" id="Phobius"/>
    </source>
</evidence>
<dbReference type="Pfam" id="PF12679">
    <property type="entry name" value="ABC2_membrane_2"/>
    <property type="match status" value="1"/>
</dbReference>
<reference evidence="3 5" key="1">
    <citation type="submission" date="2022-09" db="EMBL/GenBank/DDBJ databases">
        <title>Enrichment on poylsaccharides allowed isolation of novel metabolic and taxonomic groups of Haloarchaea.</title>
        <authorList>
            <person name="Sorokin D.Y."/>
            <person name="Elcheninov A.G."/>
            <person name="Khizhniak T.V."/>
            <person name="Kolganova T.V."/>
            <person name="Kublanov I.V."/>
        </authorList>
    </citation>
    <scope>NUCLEOTIDE SEQUENCE</scope>
    <source>
        <strain evidence="4 5">AArc-m2/3/4</strain>
        <strain evidence="3">AArc-xg1-1</strain>
    </source>
</reference>
<keyword evidence="2" id="KW-0812">Transmembrane</keyword>
<comment type="caution">
    <text evidence="3">The sequence shown here is derived from an EMBL/GenBank/DDBJ whole genome shotgun (WGS) entry which is preliminary data.</text>
</comment>
<feature type="compositionally biased region" description="Basic and acidic residues" evidence="1">
    <location>
        <begin position="13"/>
        <end position="29"/>
    </location>
</feature>
<evidence type="ECO:0000313" key="5">
    <source>
        <dbReference type="Proteomes" id="UP001320972"/>
    </source>
</evidence>
<evidence type="ECO:0000256" key="1">
    <source>
        <dbReference type="SAM" id="MobiDB-lite"/>
    </source>
</evidence>
<feature type="transmembrane region" description="Helical" evidence="2">
    <location>
        <begin position="129"/>
        <end position="158"/>
    </location>
</feature>
<feature type="transmembrane region" description="Helical" evidence="2">
    <location>
        <begin position="87"/>
        <end position="108"/>
    </location>
</feature>
<feature type="region of interest" description="Disordered" evidence="1">
    <location>
        <begin position="1"/>
        <end position="32"/>
    </location>
</feature>
<feature type="transmembrane region" description="Helical" evidence="2">
    <location>
        <begin position="211"/>
        <end position="233"/>
    </location>
</feature>
<evidence type="ECO:0000313" key="3">
    <source>
        <dbReference type="EMBL" id="MCU4743707.1"/>
    </source>
</evidence>
<dbReference type="PANTHER" id="PTHR43471">
    <property type="entry name" value="ABC TRANSPORTER PERMEASE"/>
    <property type="match status" value="1"/>
</dbReference>
<keyword evidence="2" id="KW-1133">Transmembrane helix</keyword>
<dbReference type="Proteomes" id="UP001320972">
    <property type="component" value="Unassembled WGS sequence"/>
</dbReference>
<evidence type="ECO:0000313" key="4">
    <source>
        <dbReference type="EMBL" id="MCU4975816.1"/>
    </source>
</evidence>
<dbReference type="Proteomes" id="UP001321018">
    <property type="component" value="Unassembled WGS sequence"/>
</dbReference>
<keyword evidence="5" id="KW-1185">Reference proteome</keyword>
<feature type="transmembrane region" description="Helical" evidence="2">
    <location>
        <begin position="278"/>
        <end position="299"/>
    </location>
</feature>
<dbReference type="EMBL" id="JAOPKB010000025">
    <property type="protein sequence ID" value="MCU4975816.1"/>
    <property type="molecule type" value="Genomic_DNA"/>
</dbReference>
<dbReference type="RefSeq" id="WP_338005520.1">
    <property type="nucleotide sequence ID" value="NZ_JAOPKA010000017.1"/>
</dbReference>
<feature type="transmembrane region" description="Helical" evidence="2">
    <location>
        <begin position="54"/>
        <end position="75"/>
    </location>
</feature>
<dbReference type="EMBL" id="JAOPKA010000017">
    <property type="protein sequence ID" value="MCU4743707.1"/>
    <property type="molecule type" value="Genomic_DNA"/>
</dbReference>
<keyword evidence="2" id="KW-0472">Membrane</keyword>
<sequence length="303" mass="31777">MTTGHPADNDVEPIDREDKREDGIDERRPPTVSPSHLIEAVARREIRTVVRTPTFALLAVVLVAVLVGITRLGGGARAGYVPATADLLTPLELLVPTVAVAFGYRAVLDDARRGELDVLRTYPLTPRQFVLGVYLGRAIGLLAAIILPLLAAMATVALTETPSIRFYATHAGSDSPVLFLRVIVLTAVFGLVVLAVAVAISAIASTIKNGLALALVALVLLLFGADLALVSGLNTDLIGDSWFVYVLAASPNSAYRGLILESTISVVSGTGPRAASPLVSVFSLILWTVVSLIGATVAVSRQS</sequence>
<evidence type="ECO:0000313" key="6">
    <source>
        <dbReference type="Proteomes" id="UP001321018"/>
    </source>
</evidence>
<dbReference type="PANTHER" id="PTHR43471:SF1">
    <property type="entry name" value="ABC TRANSPORTER PERMEASE PROTEIN NOSY-RELATED"/>
    <property type="match status" value="1"/>
</dbReference>
<feature type="transmembrane region" description="Helical" evidence="2">
    <location>
        <begin position="178"/>
        <end position="204"/>
    </location>
</feature>
<accession>A0AAP3E445</accession>
<dbReference type="GO" id="GO:0005886">
    <property type="term" value="C:plasma membrane"/>
    <property type="evidence" value="ECO:0007669"/>
    <property type="project" value="UniProtKB-SubCell"/>
</dbReference>
<dbReference type="AlphaFoldDB" id="A0AAP3E445"/>
<gene>
    <name evidence="4" type="ORF">OB955_24350</name>
    <name evidence="3" type="ORF">OB960_20180</name>
</gene>
<dbReference type="GO" id="GO:0140359">
    <property type="term" value="F:ABC-type transporter activity"/>
    <property type="evidence" value="ECO:0007669"/>
    <property type="project" value="InterPro"/>
</dbReference>
<name>A0AAP3E445_9EURY</name>
<proteinExistence type="predicted"/>